<gene>
    <name evidence="2" type="ORF">UV61_C0008G0012</name>
</gene>
<accession>A0A0G1CM21</accession>
<evidence type="ECO:0000259" key="1">
    <source>
        <dbReference type="Pfam" id="PF08241"/>
    </source>
</evidence>
<evidence type="ECO:0000313" key="3">
    <source>
        <dbReference type="Proteomes" id="UP000034050"/>
    </source>
</evidence>
<feature type="domain" description="Methyltransferase type 11" evidence="1">
    <location>
        <begin position="50"/>
        <end position="142"/>
    </location>
</feature>
<evidence type="ECO:0000313" key="2">
    <source>
        <dbReference type="EMBL" id="KKS86559.1"/>
    </source>
</evidence>
<dbReference type="CDD" id="cd02440">
    <property type="entry name" value="AdoMet_MTases"/>
    <property type="match status" value="1"/>
</dbReference>
<proteinExistence type="predicted"/>
<dbReference type="InterPro" id="IPR013216">
    <property type="entry name" value="Methyltransf_11"/>
</dbReference>
<dbReference type="Gene3D" id="3.40.50.150">
    <property type="entry name" value="Vaccinia Virus protein VP39"/>
    <property type="match status" value="1"/>
</dbReference>
<dbReference type="GO" id="GO:0008757">
    <property type="term" value="F:S-adenosylmethionine-dependent methyltransferase activity"/>
    <property type="evidence" value="ECO:0007669"/>
    <property type="project" value="InterPro"/>
</dbReference>
<dbReference type="PANTHER" id="PTHR43861">
    <property type="entry name" value="TRANS-ACONITATE 2-METHYLTRANSFERASE-RELATED"/>
    <property type="match status" value="1"/>
</dbReference>
<comment type="caution">
    <text evidence="2">The sequence shown here is derived from an EMBL/GenBank/DDBJ whole genome shotgun (WGS) entry which is preliminary data.</text>
</comment>
<name>A0A0G1CM21_9BACT</name>
<dbReference type="PATRIC" id="fig|1618446.3.peg.877"/>
<reference evidence="2 3" key="1">
    <citation type="journal article" date="2015" name="Nature">
        <title>rRNA introns, odd ribosomes, and small enigmatic genomes across a large radiation of phyla.</title>
        <authorList>
            <person name="Brown C.T."/>
            <person name="Hug L.A."/>
            <person name="Thomas B.C."/>
            <person name="Sharon I."/>
            <person name="Castelle C.J."/>
            <person name="Singh A."/>
            <person name="Wilkins M.J."/>
            <person name="Williams K.H."/>
            <person name="Banfield J.F."/>
        </authorList>
    </citation>
    <scope>NUCLEOTIDE SEQUENCE [LARGE SCALE GENOMIC DNA]</scope>
</reference>
<organism evidence="2 3">
    <name type="scientific">Candidatus Gottesmanbacteria bacterium GW2011_GWB1_43_11</name>
    <dbReference type="NCBI Taxonomy" id="1618446"/>
    <lineage>
        <taxon>Bacteria</taxon>
        <taxon>Candidatus Gottesmaniibacteriota</taxon>
    </lineage>
</organism>
<protein>
    <recommendedName>
        <fullName evidence="1">Methyltransferase type 11 domain-containing protein</fullName>
    </recommendedName>
</protein>
<dbReference type="EMBL" id="LCFD01000008">
    <property type="protein sequence ID" value="KKS86559.1"/>
    <property type="molecule type" value="Genomic_DNA"/>
</dbReference>
<dbReference type="PANTHER" id="PTHR43861:SF1">
    <property type="entry name" value="TRANS-ACONITATE 2-METHYLTRANSFERASE"/>
    <property type="match status" value="1"/>
</dbReference>
<dbReference type="InterPro" id="IPR029063">
    <property type="entry name" value="SAM-dependent_MTases_sf"/>
</dbReference>
<dbReference type="AlphaFoldDB" id="A0A0G1CM21"/>
<dbReference type="SUPFAM" id="SSF53335">
    <property type="entry name" value="S-adenosyl-L-methionine-dependent methyltransferases"/>
    <property type="match status" value="1"/>
</dbReference>
<sequence length="252" mass="28891">MFRPKKPTSWNHEARWYNELVDVKGQYFHEHVIIPKSLQLLDLKPDSTLLDLACGNGILARYLPKAVTYYGIDAAPKLIQFAKNKDKNPRHHFVVSDVTQSLALTTNFTHATVILALQNIKDATNVITNATRFLKPKGKLLIVLNHPCFRIPRQSSWEIDPQNKLQYRRINRYLSPLEIPINMHPGQIGKSITWTFHLPISAYSEMITNNGFMIEKLAEWTSDKISVGSAAKMENRSRSEFPLFLALLCHKN</sequence>
<dbReference type="STRING" id="1618446.UV61_C0008G0012"/>
<dbReference type="Proteomes" id="UP000034050">
    <property type="component" value="Unassembled WGS sequence"/>
</dbReference>
<dbReference type="Pfam" id="PF08241">
    <property type="entry name" value="Methyltransf_11"/>
    <property type="match status" value="1"/>
</dbReference>